<evidence type="ECO:0000313" key="3">
    <source>
        <dbReference type="Proteomes" id="UP001219525"/>
    </source>
</evidence>
<feature type="signal peptide" evidence="1">
    <location>
        <begin position="1"/>
        <end position="19"/>
    </location>
</feature>
<sequence length="193" mass="21502">MRPNCVSSSVAQLSTLALCAFWGCRRLGELTLDTVKSFNAAHDSGREVISIHLPWTKSTGVRGGTLVITATDDDLCPVRALDNHFRVNALPDHNTPLYAYRSDAGWKPLVKTDFLVFIAGFFRDGGLEQVFGHSFLMKIGGWSSTCFLIYWRRLEIVIPVALIRAWSTKQSAFASRHSLPDDFTSEIDVVHSQ</sequence>
<organism evidence="2 3">
    <name type="scientific">Mycena pura</name>
    <dbReference type="NCBI Taxonomy" id="153505"/>
    <lineage>
        <taxon>Eukaryota</taxon>
        <taxon>Fungi</taxon>
        <taxon>Dikarya</taxon>
        <taxon>Basidiomycota</taxon>
        <taxon>Agaricomycotina</taxon>
        <taxon>Agaricomycetes</taxon>
        <taxon>Agaricomycetidae</taxon>
        <taxon>Agaricales</taxon>
        <taxon>Marasmiineae</taxon>
        <taxon>Mycenaceae</taxon>
        <taxon>Mycena</taxon>
    </lineage>
</organism>
<dbReference type="Proteomes" id="UP001219525">
    <property type="component" value="Unassembled WGS sequence"/>
</dbReference>
<dbReference type="AlphaFoldDB" id="A0AAD6YLL7"/>
<reference evidence="2" key="1">
    <citation type="submission" date="2023-03" db="EMBL/GenBank/DDBJ databases">
        <title>Massive genome expansion in bonnet fungi (Mycena s.s.) driven by repeated elements and novel gene families across ecological guilds.</title>
        <authorList>
            <consortium name="Lawrence Berkeley National Laboratory"/>
            <person name="Harder C.B."/>
            <person name="Miyauchi S."/>
            <person name="Viragh M."/>
            <person name="Kuo A."/>
            <person name="Thoen E."/>
            <person name="Andreopoulos B."/>
            <person name="Lu D."/>
            <person name="Skrede I."/>
            <person name="Drula E."/>
            <person name="Henrissat B."/>
            <person name="Morin E."/>
            <person name="Kohler A."/>
            <person name="Barry K."/>
            <person name="LaButti K."/>
            <person name="Morin E."/>
            <person name="Salamov A."/>
            <person name="Lipzen A."/>
            <person name="Mereny Z."/>
            <person name="Hegedus B."/>
            <person name="Baldrian P."/>
            <person name="Stursova M."/>
            <person name="Weitz H."/>
            <person name="Taylor A."/>
            <person name="Grigoriev I.V."/>
            <person name="Nagy L.G."/>
            <person name="Martin F."/>
            <person name="Kauserud H."/>
        </authorList>
    </citation>
    <scope>NUCLEOTIDE SEQUENCE</scope>
    <source>
        <strain evidence="2">9144</strain>
    </source>
</reference>
<keyword evidence="3" id="KW-1185">Reference proteome</keyword>
<proteinExistence type="predicted"/>
<name>A0AAD6YLL7_9AGAR</name>
<accession>A0AAD6YLL7</accession>
<feature type="chain" id="PRO_5041997108" evidence="1">
    <location>
        <begin position="20"/>
        <end position="193"/>
    </location>
</feature>
<comment type="caution">
    <text evidence="2">The sequence shown here is derived from an EMBL/GenBank/DDBJ whole genome shotgun (WGS) entry which is preliminary data.</text>
</comment>
<gene>
    <name evidence="2" type="ORF">GGX14DRAFT_557595</name>
</gene>
<evidence type="ECO:0000256" key="1">
    <source>
        <dbReference type="SAM" id="SignalP"/>
    </source>
</evidence>
<keyword evidence="1" id="KW-0732">Signal</keyword>
<evidence type="ECO:0000313" key="2">
    <source>
        <dbReference type="EMBL" id="KAJ7223029.1"/>
    </source>
</evidence>
<dbReference type="EMBL" id="JARJCW010000006">
    <property type="protein sequence ID" value="KAJ7223029.1"/>
    <property type="molecule type" value="Genomic_DNA"/>
</dbReference>
<protein>
    <submittedName>
        <fullName evidence="2">Uncharacterized protein</fullName>
    </submittedName>
</protein>